<dbReference type="EMBL" id="NBIV01000173">
    <property type="protein sequence ID" value="PXF42200.1"/>
    <property type="molecule type" value="Genomic_DNA"/>
</dbReference>
<evidence type="ECO:0000313" key="2">
    <source>
        <dbReference type="EMBL" id="PXF42200.1"/>
    </source>
</evidence>
<proteinExistence type="predicted"/>
<feature type="region of interest" description="Disordered" evidence="1">
    <location>
        <begin position="1"/>
        <end position="20"/>
    </location>
</feature>
<reference evidence="2 3" key="1">
    <citation type="journal article" date="2018" name="Mol. Biol. Evol.">
        <title>Analysis of the draft genome of the red seaweed Gracilariopsis chorda provides insights into genome size evolution in Rhodophyta.</title>
        <authorList>
            <person name="Lee J."/>
            <person name="Yang E.C."/>
            <person name="Graf L."/>
            <person name="Yang J.H."/>
            <person name="Qiu H."/>
            <person name="Zel Zion U."/>
            <person name="Chan C.X."/>
            <person name="Stephens T.G."/>
            <person name="Weber A.P.M."/>
            <person name="Boo G.H."/>
            <person name="Boo S.M."/>
            <person name="Kim K.M."/>
            <person name="Shin Y."/>
            <person name="Jung M."/>
            <person name="Lee S.J."/>
            <person name="Yim H.S."/>
            <person name="Lee J.H."/>
            <person name="Bhattacharya D."/>
            <person name="Yoon H.S."/>
        </authorList>
    </citation>
    <scope>NUCLEOTIDE SEQUENCE [LARGE SCALE GENOMIC DNA]</scope>
    <source>
        <strain evidence="2 3">SKKU-2015</strain>
        <tissue evidence="2">Whole body</tissue>
    </source>
</reference>
<evidence type="ECO:0000256" key="1">
    <source>
        <dbReference type="SAM" id="MobiDB-lite"/>
    </source>
</evidence>
<evidence type="ECO:0000313" key="3">
    <source>
        <dbReference type="Proteomes" id="UP000247409"/>
    </source>
</evidence>
<keyword evidence="3" id="KW-1185">Reference proteome</keyword>
<protein>
    <submittedName>
        <fullName evidence="2">Uncharacterized protein</fullName>
    </submittedName>
</protein>
<sequence length="108" mass="12146">MGSSAMKEHPMSHLGDRFDIPTEPDIQKYIQVMFNRQKGCSNRSVSASGIMAPYGSIVDDIFQGSNYKIAPLAVVVELKKRFNQESYLPYKFPTDSQVKNRVSLLETA</sequence>
<dbReference type="AlphaFoldDB" id="A0A2V3IM53"/>
<gene>
    <name evidence="2" type="ORF">BWQ96_08068</name>
</gene>
<organism evidence="2 3">
    <name type="scientific">Gracilariopsis chorda</name>
    <dbReference type="NCBI Taxonomy" id="448386"/>
    <lineage>
        <taxon>Eukaryota</taxon>
        <taxon>Rhodophyta</taxon>
        <taxon>Florideophyceae</taxon>
        <taxon>Rhodymeniophycidae</taxon>
        <taxon>Gracilariales</taxon>
        <taxon>Gracilariaceae</taxon>
        <taxon>Gracilariopsis</taxon>
    </lineage>
</organism>
<comment type="caution">
    <text evidence="2">The sequence shown here is derived from an EMBL/GenBank/DDBJ whole genome shotgun (WGS) entry which is preliminary data.</text>
</comment>
<accession>A0A2V3IM53</accession>
<dbReference type="Proteomes" id="UP000247409">
    <property type="component" value="Unassembled WGS sequence"/>
</dbReference>
<name>A0A2V3IM53_9FLOR</name>